<evidence type="ECO:0000256" key="4">
    <source>
        <dbReference type="ARBA" id="ARBA00022692"/>
    </source>
</evidence>
<feature type="transmembrane region" description="Helical" evidence="12">
    <location>
        <begin position="5"/>
        <end position="26"/>
    </location>
</feature>
<evidence type="ECO:0000256" key="7">
    <source>
        <dbReference type="ARBA" id="ARBA00022833"/>
    </source>
</evidence>
<evidence type="ECO:0000256" key="6">
    <source>
        <dbReference type="ARBA" id="ARBA00022801"/>
    </source>
</evidence>
<keyword evidence="4 12" id="KW-0812">Transmembrane</keyword>
<accession>A0A160SW00</accession>
<dbReference type="PANTHER" id="PTHR43221:SF1">
    <property type="entry name" value="PROTEASE HTPX"/>
    <property type="match status" value="1"/>
</dbReference>
<dbReference type="NCBIfam" id="NF003965">
    <property type="entry name" value="PRK05457.1"/>
    <property type="match status" value="1"/>
</dbReference>
<name>A0A160SW00_BUCTT</name>
<dbReference type="PANTHER" id="PTHR43221">
    <property type="entry name" value="PROTEASE HTPX"/>
    <property type="match status" value="1"/>
</dbReference>
<dbReference type="RefSeq" id="WP_075472622.1">
    <property type="nucleotide sequence ID" value="NZ_LN890285.1"/>
</dbReference>
<evidence type="ECO:0000256" key="5">
    <source>
        <dbReference type="ARBA" id="ARBA00022723"/>
    </source>
</evidence>
<evidence type="ECO:0000256" key="3">
    <source>
        <dbReference type="ARBA" id="ARBA00022670"/>
    </source>
</evidence>
<dbReference type="EMBL" id="LN890285">
    <property type="protein sequence ID" value="CUR53187.1"/>
    <property type="molecule type" value="Genomic_DNA"/>
</dbReference>
<feature type="transmembrane region" description="Helical" evidence="12">
    <location>
        <begin position="154"/>
        <end position="174"/>
    </location>
</feature>
<evidence type="ECO:0000256" key="10">
    <source>
        <dbReference type="ARBA" id="ARBA00023136"/>
    </source>
</evidence>
<dbReference type="InterPro" id="IPR001915">
    <property type="entry name" value="Peptidase_M48"/>
</dbReference>
<feature type="transmembrane region" description="Helical" evidence="12">
    <location>
        <begin position="32"/>
        <end position="53"/>
    </location>
</feature>
<keyword evidence="5" id="KW-0479">Metal-binding</keyword>
<gene>
    <name evidence="14" type="primary">htpX</name>
    <name evidence="14" type="ORF">BTSPAZIEG_0212</name>
</gene>
<evidence type="ECO:0000256" key="9">
    <source>
        <dbReference type="ARBA" id="ARBA00023049"/>
    </source>
</evidence>
<keyword evidence="8 12" id="KW-1133">Transmembrane helix</keyword>
<keyword evidence="6 11" id="KW-0378">Hydrolase</keyword>
<evidence type="ECO:0000256" key="8">
    <source>
        <dbReference type="ARBA" id="ARBA00022989"/>
    </source>
</evidence>
<dbReference type="GO" id="GO:0004222">
    <property type="term" value="F:metalloendopeptidase activity"/>
    <property type="evidence" value="ECO:0007669"/>
    <property type="project" value="InterPro"/>
</dbReference>
<proteinExistence type="inferred from homology"/>
<comment type="subcellular location">
    <subcellularLocation>
        <location evidence="1">Cell membrane</location>
        <topology evidence="1">Multi-pass membrane protein</topology>
    </subcellularLocation>
</comment>
<evidence type="ECO:0000313" key="14">
    <source>
        <dbReference type="EMBL" id="CUR53187.1"/>
    </source>
</evidence>
<reference evidence="15" key="1">
    <citation type="submission" date="2015-10" db="EMBL/GenBank/DDBJ databases">
        <authorList>
            <person name="Manzano-Marin A."/>
            <person name="Manzano-Marin A."/>
        </authorList>
    </citation>
    <scope>NUCLEOTIDE SEQUENCE [LARGE SCALE GENOMIC DNA]</scope>
    <source>
        <strain evidence="15">BTs</strain>
    </source>
</reference>
<evidence type="ECO:0000256" key="12">
    <source>
        <dbReference type="SAM" id="Phobius"/>
    </source>
</evidence>
<comment type="cofactor">
    <cofactor evidence="11">
        <name>Zn(2+)</name>
        <dbReference type="ChEBI" id="CHEBI:29105"/>
    </cofactor>
    <text evidence="11">Binds 1 zinc ion per subunit.</text>
</comment>
<keyword evidence="3 11" id="KW-0645">Protease</keyword>
<dbReference type="STRING" id="98804.BTSPAZIEG_0212"/>
<evidence type="ECO:0000256" key="1">
    <source>
        <dbReference type="ARBA" id="ARBA00004651"/>
    </source>
</evidence>
<keyword evidence="10 12" id="KW-0472">Membrane</keyword>
<keyword evidence="15" id="KW-1185">Reference proteome</keyword>
<evidence type="ECO:0000259" key="13">
    <source>
        <dbReference type="Pfam" id="PF01435"/>
    </source>
</evidence>
<dbReference type="EC" id="3.4.24.-" evidence="14"/>
<comment type="similarity">
    <text evidence="11">Belongs to the peptidase M48 family.</text>
</comment>
<dbReference type="InterPro" id="IPR050083">
    <property type="entry name" value="HtpX_protease"/>
</dbReference>
<sequence>MLCIFLFLIINFSVNLILSLILYLFGLQYQNIINIFLLSSFFGCLSSIMSLFLSKWIALNTVQGKIINNTKNPELNWIILFLKDLSHQMKIKIPEIAIYPSEDLNAFATGFSKNNSLIALSTGLLNKMKKNEIKAIIAHEICHITNGDMLTMTLIQSVLNTFILFFSYIFTKILENFFFKKKKNKNILLFSNSIIYIFISMILEFTLGMLANIVIMWFSRKREYYADAGASKIIGKKNMISALENLKNSIEPNISHNLRTLYIQGKRNIFLNLFLSHPSIDERILALKKNIYFK</sequence>
<keyword evidence="9 11" id="KW-0482">Metalloprotease</keyword>
<evidence type="ECO:0000313" key="15">
    <source>
        <dbReference type="Proteomes" id="UP000243633"/>
    </source>
</evidence>
<dbReference type="PATRIC" id="fig|98804.3.peg.202"/>
<dbReference type="GO" id="GO:0046872">
    <property type="term" value="F:metal ion binding"/>
    <property type="evidence" value="ECO:0007669"/>
    <property type="project" value="UniProtKB-KW"/>
</dbReference>
<dbReference type="Proteomes" id="UP000243633">
    <property type="component" value="Chromosome 1"/>
</dbReference>
<keyword evidence="7 11" id="KW-0862">Zinc</keyword>
<dbReference type="CDD" id="cd07335">
    <property type="entry name" value="M48B_HtpX_like"/>
    <property type="match status" value="1"/>
</dbReference>
<evidence type="ECO:0000256" key="2">
    <source>
        <dbReference type="ARBA" id="ARBA00022475"/>
    </source>
</evidence>
<dbReference type="Pfam" id="PF01435">
    <property type="entry name" value="Peptidase_M48"/>
    <property type="match status" value="1"/>
</dbReference>
<dbReference type="GO" id="GO:0005886">
    <property type="term" value="C:plasma membrane"/>
    <property type="evidence" value="ECO:0007669"/>
    <property type="project" value="UniProtKB-SubCell"/>
</dbReference>
<dbReference type="OrthoDB" id="15218at2"/>
<organism evidence="14 15">
    <name type="scientific">Buchnera aphidicola subsp. Tuberolachnus salignus</name>
    <dbReference type="NCBI Taxonomy" id="98804"/>
    <lineage>
        <taxon>Bacteria</taxon>
        <taxon>Pseudomonadati</taxon>
        <taxon>Pseudomonadota</taxon>
        <taxon>Gammaproteobacteria</taxon>
        <taxon>Enterobacterales</taxon>
        <taxon>Erwiniaceae</taxon>
        <taxon>Buchnera</taxon>
    </lineage>
</organism>
<keyword evidence="2" id="KW-1003">Cell membrane</keyword>
<dbReference type="GO" id="GO:0006508">
    <property type="term" value="P:proteolysis"/>
    <property type="evidence" value="ECO:0007669"/>
    <property type="project" value="UniProtKB-KW"/>
</dbReference>
<protein>
    <submittedName>
        <fullName evidence="14">Protease HtpX</fullName>
        <ecNumber evidence="14">3.4.24.-</ecNumber>
    </submittedName>
</protein>
<dbReference type="Gene3D" id="3.30.2010.10">
    <property type="entry name" value="Metalloproteases ('zincins'), catalytic domain"/>
    <property type="match status" value="1"/>
</dbReference>
<dbReference type="AlphaFoldDB" id="A0A160SW00"/>
<feature type="transmembrane region" description="Helical" evidence="12">
    <location>
        <begin position="194"/>
        <end position="218"/>
    </location>
</feature>
<feature type="domain" description="Peptidase M48" evidence="13">
    <location>
        <begin position="82"/>
        <end position="289"/>
    </location>
</feature>
<evidence type="ECO:0000256" key="11">
    <source>
        <dbReference type="RuleBase" id="RU003983"/>
    </source>
</evidence>